<dbReference type="GO" id="GO:0032259">
    <property type="term" value="P:methylation"/>
    <property type="evidence" value="ECO:0007669"/>
    <property type="project" value="UniProtKB-KW"/>
</dbReference>
<sequence>MNLPFNDHFTPVTTHYAQFRPTYPEALFDWLATIAPARELAWDCAAGSGQATLDLARHFTRVIATDASRAQIDAAPPHPNVEYRVAPAEASGLPEATVDMITVAQALHWFELDCFYAEVRRVLKPGGILATWSYGVQTVDEARVDACVQTFYRDTVGPYWPPERRHVESGYRSLPFPFREIPAPEFHMTATWTLPELLGYLRSWSATGRYLAARGTDPVNDLAVELASPWGDPSVRRRVTWPLSLRVGRD</sequence>
<dbReference type="EMBL" id="SPMZ01000030">
    <property type="protein sequence ID" value="NMQ19709.1"/>
    <property type="molecule type" value="Genomic_DNA"/>
</dbReference>
<keyword evidence="3" id="KW-0808">Transferase</keyword>
<organism evidence="5 6">
    <name type="scientific">Candidatus Competibacter phosphatis</name>
    <dbReference type="NCBI Taxonomy" id="221280"/>
    <lineage>
        <taxon>Bacteria</taxon>
        <taxon>Pseudomonadati</taxon>
        <taxon>Pseudomonadota</taxon>
        <taxon>Gammaproteobacteria</taxon>
        <taxon>Candidatus Competibacteraceae</taxon>
        <taxon>Candidatus Competibacter</taxon>
    </lineage>
</organism>
<dbReference type="PANTHER" id="PTHR44942:SF4">
    <property type="entry name" value="METHYLTRANSFERASE TYPE 11 DOMAIN-CONTAINING PROTEIN"/>
    <property type="match status" value="1"/>
</dbReference>
<reference evidence="5 6" key="1">
    <citation type="submission" date="2019-03" db="EMBL/GenBank/DDBJ databases">
        <title>Metabolic reconstructions from genomes of highly enriched 'Candidatus Accumulibacter' and 'Candidatus Competibacter' bioreactor populations.</title>
        <authorList>
            <person name="Annavajhala M.K."/>
            <person name="Welles L."/>
            <person name="Abbas B."/>
            <person name="Sorokin D."/>
            <person name="Park H."/>
            <person name="Van Loosdrecht M."/>
            <person name="Chandran K."/>
        </authorList>
    </citation>
    <scope>NUCLEOTIDE SEQUENCE [LARGE SCALE GENOMIC DNA]</scope>
    <source>
        <strain evidence="5 6">SBR_G</strain>
    </source>
</reference>
<evidence type="ECO:0000256" key="1">
    <source>
        <dbReference type="ARBA" id="ARBA00008361"/>
    </source>
</evidence>
<dbReference type="PANTHER" id="PTHR44942">
    <property type="entry name" value="METHYLTRANSF_11 DOMAIN-CONTAINING PROTEIN"/>
    <property type="match status" value="1"/>
</dbReference>
<comment type="caution">
    <text evidence="5">The sequence shown here is derived from an EMBL/GenBank/DDBJ whole genome shotgun (WGS) entry which is preliminary data.</text>
</comment>
<dbReference type="CDD" id="cd02440">
    <property type="entry name" value="AdoMet_MTases"/>
    <property type="match status" value="1"/>
</dbReference>
<evidence type="ECO:0000313" key="5">
    <source>
        <dbReference type="EMBL" id="NMQ19709.1"/>
    </source>
</evidence>
<comment type="similarity">
    <text evidence="1">Belongs to the methyltransferase superfamily.</text>
</comment>
<dbReference type="InterPro" id="IPR013216">
    <property type="entry name" value="Methyltransf_11"/>
</dbReference>
<feature type="domain" description="Methyltransferase type 11" evidence="4">
    <location>
        <begin position="43"/>
        <end position="130"/>
    </location>
</feature>
<dbReference type="Pfam" id="PF08241">
    <property type="entry name" value="Methyltransf_11"/>
    <property type="match status" value="1"/>
</dbReference>
<evidence type="ECO:0000313" key="6">
    <source>
        <dbReference type="Proteomes" id="UP000760480"/>
    </source>
</evidence>
<accession>A0ABX1TNT2</accession>
<evidence type="ECO:0000259" key="4">
    <source>
        <dbReference type="Pfam" id="PF08241"/>
    </source>
</evidence>
<dbReference type="Proteomes" id="UP000760480">
    <property type="component" value="Unassembled WGS sequence"/>
</dbReference>
<dbReference type="GO" id="GO:0008168">
    <property type="term" value="F:methyltransferase activity"/>
    <property type="evidence" value="ECO:0007669"/>
    <property type="project" value="UniProtKB-KW"/>
</dbReference>
<evidence type="ECO:0000256" key="3">
    <source>
        <dbReference type="ARBA" id="ARBA00022679"/>
    </source>
</evidence>
<dbReference type="Gene3D" id="3.40.50.150">
    <property type="entry name" value="Vaccinia Virus protein VP39"/>
    <property type="match status" value="1"/>
</dbReference>
<evidence type="ECO:0000256" key="2">
    <source>
        <dbReference type="ARBA" id="ARBA00022603"/>
    </source>
</evidence>
<dbReference type="SUPFAM" id="SSF53335">
    <property type="entry name" value="S-adenosyl-L-methionine-dependent methyltransferases"/>
    <property type="match status" value="1"/>
</dbReference>
<dbReference type="InterPro" id="IPR029063">
    <property type="entry name" value="SAM-dependent_MTases_sf"/>
</dbReference>
<keyword evidence="6" id="KW-1185">Reference proteome</keyword>
<name>A0ABX1TNT2_9GAMM</name>
<gene>
    <name evidence="5" type="ORF">E4P82_11160</name>
</gene>
<protein>
    <submittedName>
        <fullName evidence="5">Class I SAM-dependent methyltransferase</fullName>
    </submittedName>
</protein>
<dbReference type="RefSeq" id="WP_169248962.1">
    <property type="nucleotide sequence ID" value="NZ_SPMZ01000030.1"/>
</dbReference>
<proteinExistence type="inferred from homology"/>
<dbReference type="InterPro" id="IPR051052">
    <property type="entry name" value="Diverse_substrate_MTase"/>
</dbReference>
<keyword evidence="2 5" id="KW-0489">Methyltransferase</keyword>